<dbReference type="STRING" id="477680.SAMN05421788_104414"/>
<keyword evidence="9" id="KW-1185">Reference proteome</keyword>
<feature type="domain" description="GHMP kinase C-terminal" evidence="7">
    <location>
        <begin position="242"/>
        <end position="321"/>
    </location>
</feature>
<dbReference type="PIRSF" id="PIRSF036406">
    <property type="entry name" value="Hept_kin"/>
    <property type="match status" value="1"/>
</dbReference>
<reference evidence="9" key="1">
    <citation type="submission" date="2017-01" db="EMBL/GenBank/DDBJ databases">
        <authorList>
            <person name="Varghese N."/>
            <person name="Submissions S."/>
        </authorList>
    </citation>
    <scope>NUCLEOTIDE SEQUENCE [LARGE SCALE GENOMIC DNA]</scope>
    <source>
        <strain evidence="9">DSM 21054</strain>
    </source>
</reference>
<dbReference type="PANTHER" id="PTHR32463">
    <property type="entry name" value="L-FUCOSE KINASE"/>
    <property type="match status" value="1"/>
</dbReference>
<evidence type="ECO:0000256" key="2">
    <source>
        <dbReference type="ARBA" id="ARBA00022741"/>
    </source>
</evidence>
<comment type="similarity">
    <text evidence="5">Belongs to the GHMP kinase family.</text>
</comment>
<dbReference type="GO" id="GO:0050201">
    <property type="term" value="F:fucokinase activity"/>
    <property type="evidence" value="ECO:0007669"/>
    <property type="project" value="TreeGrafter"/>
</dbReference>
<keyword evidence="4" id="KW-0067">ATP-binding</keyword>
<gene>
    <name evidence="8" type="ORF">SAMN05421788_104414</name>
</gene>
<dbReference type="InterPro" id="IPR006204">
    <property type="entry name" value="GHMP_kinase_N_dom"/>
</dbReference>
<dbReference type="InterPro" id="IPR014606">
    <property type="entry name" value="Heptose_7-P_kinase"/>
</dbReference>
<dbReference type="SUPFAM" id="SSF55060">
    <property type="entry name" value="GHMP Kinase, C-terminal domain"/>
    <property type="match status" value="1"/>
</dbReference>
<name>A0A173MRS6_9BACT</name>
<dbReference type="RefSeq" id="WP_076379726.1">
    <property type="nucleotide sequence ID" value="NZ_AP017422.1"/>
</dbReference>
<evidence type="ECO:0000259" key="6">
    <source>
        <dbReference type="Pfam" id="PF00288"/>
    </source>
</evidence>
<dbReference type="Pfam" id="PF00288">
    <property type="entry name" value="GHMP_kinases_N"/>
    <property type="match status" value="1"/>
</dbReference>
<dbReference type="SUPFAM" id="SSF54211">
    <property type="entry name" value="Ribosomal protein S5 domain 2-like"/>
    <property type="match status" value="1"/>
</dbReference>
<proteinExistence type="inferred from homology"/>
<feature type="domain" description="GHMP kinase N-terminal" evidence="6">
    <location>
        <begin position="79"/>
        <end position="168"/>
    </location>
</feature>
<dbReference type="Proteomes" id="UP000186917">
    <property type="component" value="Unassembled WGS sequence"/>
</dbReference>
<dbReference type="Pfam" id="PF08544">
    <property type="entry name" value="GHMP_kinases_C"/>
    <property type="match status" value="1"/>
</dbReference>
<dbReference type="InterPro" id="IPR052203">
    <property type="entry name" value="GHMP_Kinase-Related"/>
</dbReference>
<dbReference type="GO" id="GO:0005524">
    <property type="term" value="F:ATP binding"/>
    <property type="evidence" value="ECO:0007669"/>
    <property type="project" value="UniProtKB-KW"/>
</dbReference>
<dbReference type="PANTHER" id="PTHR32463:SF0">
    <property type="entry name" value="L-FUCOSE KINASE"/>
    <property type="match status" value="1"/>
</dbReference>
<protein>
    <submittedName>
        <fullName evidence="8">D-glycero-alpha-D-manno-heptose-7-phosphate kinase</fullName>
    </submittedName>
</protein>
<evidence type="ECO:0000256" key="1">
    <source>
        <dbReference type="ARBA" id="ARBA00022679"/>
    </source>
</evidence>
<dbReference type="InterPro" id="IPR020568">
    <property type="entry name" value="Ribosomal_Su5_D2-typ_SF"/>
</dbReference>
<dbReference type="InterPro" id="IPR001174">
    <property type="entry name" value="HddA/FKP"/>
</dbReference>
<evidence type="ECO:0000313" key="8">
    <source>
        <dbReference type="EMBL" id="SIT18163.1"/>
    </source>
</evidence>
<evidence type="ECO:0000313" key="9">
    <source>
        <dbReference type="Proteomes" id="UP000186917"/>
    </source>
</evidence>
<dbReference type="PRINTS" id="PR00960">
    <property type="entry name" value="LMBPPROTEIN"/>
</dbReference>
<keyword evidence="2" id="KW-0547">Nucleotide-binding</keyword>
<keyword evidence="1" id="KW-0808">Transferase</keyword>
<dbReference type="InterPro" id="IPR036554">
    <property type="entry name" value="GHMP_kinase_C_sf"/>
</dbReference>
<sequence>MLYRSKAPLRLGLAGGGTDVSPYSDLYGGAILNATISLHAHSSIELLDEPKIVLEALDRGEMEVFDATLPLPIEGKLQLAKGIINRIAKDYGMPKAPGFKLSTYVDAPAGSGLGTSSTLVVSIIGAFAEALKLPLGEYDIAHYAFEIERKDLQLAGGKQDQYAATFGGFNFMEFYADDKVIVNPLRIRQEYLHELENNLVLYFTATSRESANIIKEQQANVNNNRQDSLVAMHNLKEQARLMKEALLRGQLHEIGAILDYGFQEKTKMAHNISNSLIEEVYNKAKNAGATGGKISGAGGGGFMFFYCPGNTRYAVTEVLKAMGGEVKKFSFTQHGQTSWTAR</sequence>
<dbReference type="OrthoDB" id="9812992at2"/>
<dbReference type="AlphaFoldDB" id="A0A173MRS6"/>
<evidence type="ECO:0000259" key="7">
    <source>
        <dbReference type="Pfam" id="PF08544"/>
    </source>
</evidence>
<organism evidence="8 9">
    <name type="scientific">Filimonas lacunae</name>
    <dbReference type="NCBI Taxonomy" id="477680"/>
    <lineage>
        <taxon>Bacteria</taxon>
        <taxon>Pseudomonadati</taxon>
        <taxon>Bacteroidota</taxon>
        <taxon>Chitinophagia</taxon>
        <taxon>Chitinophagales</taxon>
        <taxon>Chitinophagaceae</taxon>
        <taxon>Filimonas</taxon>
    </lineage>
</organism>
<evidence type="ECO:0000256" key="4">
    <source>
        <dbReference type="ARBA" id="ARBA00022840"/>
    </source>
</evidence>
<keyword evidence="3 8" id="KW-0418">Kinase</keyword>
<accession>A0A173MRS6</accession>
<evidence type="ECO:0000256" key="5">
    <source>
        <dbReference type="ARBA" id="ARBA00038121"/>
    </source>
</evidence>
<dbReference type="KEGG" id="fln:FLA_6276"/>
<evidence type="ECO:0000256" key="3">
    <source>
        <dbReference type="ARBA" id="ARBA00022777"/>
    </source>
</evidence>
<dbReference type="InterPro" id="IPR013750">
    <property type="entry name" value="GHMP_kinase_C_dom"/>
</dbReference>
<dbReference type="Gene3D" id="3.30.230.120">
    <property type="match status" value="1"/>
</dbReference>
<dbReference type="GO" id="GO:0042352">
    <property type="term" value="P:GDP-L-fucose salvage"/>
    <property type="evidence" value="ECO:0007669"/>
    <property type="project" value="TreeGrafter"/>
</dbReference>
<dbReference type="EMBL" id="FTOR01000004">
    <property type="protein sequence ID" value="SIT18163.1"/>
    <property type="molecule type" value="Genomic_DNA"/>
</dbReference>